<keyword evidence="2" id="KW-1133">Transmembrane helix</keyword>
<evidence type="ECO:0000256" key="2">
    <source>
        <dbReference type="SAM" id="Phobius"/>
    </source>
</evidence>
<feature type="compositionally biased region" description="Basic and acidic residues" evidence="1">
    <location>
        <begin position="17"/>
        <end position="26"/>
    </location>
</feature>
<evidence type="ECO:0008006" key="5">
    <source>
        <dbReference type="Google" id="ProtNLM"/>
    </source>
</evidence>
<keyword evidence="2" id="KW-0812">Transmembrane</keyword>
<feature type="non-terminal residue" evidence="3">
    <location>
        <position position="1"/>
    </location>
</feature>
<feature type="transmembrane region" description="Helical" evidence="2">
    <location>
        <begin position="631"/>
        <end position="654"/>
    </location>
</feature>
<feature type="compositionally biased region" description="Polar residues" evidence="1">
    <location>
        <begin position="1"/>
        <end position="13"/>
    </location>
</feature>
<dbReference type="AlphaFoldDB" id="A0A9K3GHI9"/>
<feature type="compositionally biased region" description="Pro residues" evidence="1">
    <location>
        <begin position="326"/>
        <end position="343"/>
    </location>
</feature>
<proteinExistence type="predicted"/>
<feature type="compositionally biased region" description="Basic and acidic residues" evidence="1">
    <location>
        <begin position="229"/>
        <end position="238"/>
    </location>
</feature>
<feature type="transmembrane region" description="Helical" evidence="2">
    <location>
        <begin position="556"/>
        <end position="579"/>
    </location>
</feature>
<evidence type="ECO:0000313" key="3">
    <source>
        <dbReference type="EMBL" id="GIQ84194.1"/>
    </source>
</evidence>
<evidence type="ECO:0000313" key="4">
    <source>
        <dbReference type="Proteomes" id="UP000265618"/>
    </source>
</evidence>
<accession>A0A9K3GHI9</accession>
<feature type="transmembrane region" description="Helical" evidence="2">
    <location>
        <begin position="666"/>
        <end position="686"/>
    </location>
</feature>
<feature type="compositionally biased region" description="Basic and acidic residues" evidence="1">
    <location>
        <begin position="278"/>
        <end position="289"/>
    </location>
</feature>
<evidence type="ECO:0000256" key="1">
    <source>
        <dbReference type="SAM" id="MobiDB-lite"/>
    </source>
</evidence>
<sequence length="687" mass="74809">MTTTSDMSDTEYNGDSAPREDHEVSMPHRHFSASRKLSEQGARSLNGIRSSSGTTSTSDGDDGSTDTSSSDYRAEDSASQIPVPPQIPRIAPCVTTATTRPIATTTTSTVHRSSNVPWGATRRGPVAIVRSTGNGASTGVHHCASNMMVEDEPALGAPLGERGGDPYGEGGEPALGAPQGAPIREPQRYAYGEGADEAPLGVQRPAERERDAYGEGSDEPALAWGNAPRETERKRETEGYGEAAGESALDWTRGGRRGREKVVEAYGEGVDEPPLGVPREREVEREGVNDRPLPWGGNTIVEGEGDGFSTEPPLGWGRDDSDTMLAPPPSRPFIPRPPRPFSQPPSRDGTVPPLPARPFNPGAGPSKLSTVTRQISGHSGIDIGDSEDEDCILRDIRLVLRELIPMADLTAVAGNLHDARLDHYGSVATAPTIWYRTRCLIKHWMKFFLTPKRSVQATHAWLNLTLMNPTSPGPVGRWVAYTSCFIGVVMVLLEQVFGLKMYELETTAAIGLRSMRWALALVCVLQPMCIMGYRQSMAAYEKNPPSPDDTQVSKPVQYVKAFLVGMFILPTLGLVLQISMYHYIVHSAGIYEEIPWVPSLWWPLVTPKIITFALIALHFKVESVSISAPIHTLLAIGICLLVLPTTMSVILLIGWTEESFLENIQVLCNTFVESLFLVVVLFSLFLF</sequence>
<name>A0A9K3GHI9_9EUKA</name>
<protein>
    <recommendedName>
        <fullName evidence="5">Transmembrane protein</fullName>
    </recommendedName>
</protein>
<reference evidence="3 4" key="1">
    <citation type="journal article" date="2018" name="PLoS ONE">
        <title>The draft genome of Kipferlia bialata reveals reductive genome evolution in fornicate parasites.</title>
        <authorList>
            <person name="Tanifuji G."/>
            <person name="Takabayashi S."/>
            <person name="Kume K."/>
            <person name="Takagi M."/>
            <person name="Nakayama T."/>
            <person name="Kamikawa R."/>
            <person name="Inagaki Y."/>
            <person name="Hashimoto T."/>
        </authorList>
    </citation>
    <scope>NUCLEOTIDE SEQUENCE [LARGE SCALE GENOMIC DNA]</scope>
    <source>
        <strain evidence="3">NY0173</strain>
    </source>
</reference>
<organism evidence="3 4">
    <name type="scientific">Kipferlia bialata</name>
    <dbReference type="NCBI Taxonomy" id="797122"/>
    <lineage>
        <taxon>Eukaryota</taxon>
        <taxon>Metamonada</taxon>
        <taxon>Carpediemonas-like organisms</taxon>
        <taxon>Kipferlia</taxon>
    </lineage>
</organism>
<comment type="caution">
    <text evidence="3">The sequence shown here is derived from an EMBL/GenBank/DDBJ whole genome shotgun (WGS) entry which is preliminary data.</text>
</comment>
<keyword evidence="2" id="KW-0472">Membrane</keyword>
<gene>
    <name evidence="3" type="ORF">KIPB_005644</name>
</gene>
<dbReference type="EMBL" id="BDIP01001345">
    <property type="protein sequence ID" value="GIQ84194.1"/>
    <property type="molecule type" value="Genomic_DNA"/>
</dbReference>
<keyword evidence="4" id="KW-1185">Reference proteome</keyword>
<feature type="region of interest" description="Disordered" evidence="1">
    <location>
        <begin position="1"/>
        <end position="89"/>
    </location>
</feature>
<feature type="region of interest" description="Disordered" evidence="1">
    <location>
        <begin position="154"/>
        <end position="354"/>
    </location>
</feature>
<feature type="transmembrane region" description="Helical" evidence="2">
    <location>
        <begin position="478"/>
        <end position="497"/>
    </location>
</feature>
<feature type="transmembrane region" description="Helical" evidence="2">
    <location>
        <begin position="600"/>
        <end position="619"/>
    </location>
</feature>
<dbReference type="Proteomes" id="UP000265618">
    <property type="component" value="Unassembled WGS sequence"/>
</dbReference>